<accession>A0A1B4XX48</accession>
<sequence length="243" mass="28553">MNYKINKEHADLLLKNTESKLLFGSRLLGTNTDTSDYDYICLYDFKKVFGFHEDEVFIGLPNIHSLQFDDTENNTQYVFMTKLQYIKCITSGDGTMAVDTMIFDPEKDVREDPNNEILNLVRTSKVIKAYLGVAKRDLKLHPHNPKKRFHAMRSLYIANSLMDGELPKKSEIQKFDGSKKPEYYKYLTNVYRERFIKMVENQELKMYYLPSIEEIVNDIGLDELRSSLLGQILILNNIREFRY</sequence>
<organism evidence="1 2">
    <name type="scientific">Tenacibaculum phage pT24</name>
    <dbReference type="NCBI Taxonomy" id="1880590"/>
    <lineage>
        <taxon>Viruses</taxon>
        <taxon>Duplodnaviria</taxon>
        <taxon>Heunggongvirae</taxon>
        <taxon>Uroviricota</taxon>
        <taxon>Caudoviricetes</taxon>
        <taxon>Kungbxnavirus</taxon>
        <taxon>Kungbxnavirus pT24</taxon>
    </lineage>
</organism>
<proteinExistence type="predicted"/>
<keyword evidence="2" id="KW-1185">Reference proteome</keyword>
<dbReference type="EMBL" id="LC168164">
    <property type="protein sequence ID" value="BAV39380.1"/>
    <property type="molecule type" value="Genomic_DNA"/>
</dbReference>
<reference evidence="1 2" key="1">
    <citation type="submission" date="2016-07" db="EMBL/GenBank/DDBJ databases">
        <title>Characterization of three bacteriophages infecting bacteria isolated from shrimp culture pond water.</title>
        <authorList>
            <person name="Khoa H.V."/>
        </authorList>
    </citation>
    <scope>NUCLEOTIDE SEQUENCE [LARGE SCALE GENOMIC DNA]</scope>
</reference>
<dbReference type="Proteomes" id="UP000224877">
    <property type="component" value="Segment"/>
</dbReference>
<protein>
    <recommendedName>
        <fullName evidence="3">Nucleotidyltransferase</fullName>
    </recommendedName>
</protein>
<evidence type="ECO:0000313" key="1">
    <source>
        <dbReference type="EMBL" id="BAV39380.1"/>
    </source>
</evidence>
<evidence type="ECO:0008006" key="3">
    <source>
        <dbReference type="Google" id="ProtNLM"/>
    </source>
</evidence>
<name>A0A1B4XX48_9CAUD</name>
<gene>
    <name evidence="1" type="ORF">BPT24_262</name>
</gene>
<evidence type="ECO:0000313" key="2">
    <source>
        <dbReference type="Proteomes" id="UP000224877"/>
    </source>
</evidence>